<evidence type="ECO:0000256" key="1">
    <source>
        <dbReference type="ARBA" id="ARBA00043967"/>
    </source>
</evidence>
<dbReference type="SUPFAM" id="SSF101960">
    <property type="entry name" value="Stabilizer of iron transporter SufD"/>
    <property type="match status" value="1"/>
</dbReference>
<organism evidence="4">
    <name type="scientific">mine drainage metagenome</name>
    <dbReference type="NCBI Taxonomy" id="410659"/>
    <lineage>
        <taxon>unclassified sequences</taxon>
        <taxon>metagenomes</taxon>
        <taxon>ecological metagenomes</taxon>
    </lineage>
</organism>
<protein>
    <submittedName>
        <fullName evidence="4">FeS assembly protein SufB</fullName>
    </submittedName>
</protein>
<feature type="domain" description="SUF system FeS cluster assembly SufBD N-terminal" evidence="3">
    <location>
        <begin position="138"/>
        <end position="204"/>
    </location>
</feature>
<dbReference type="Pfam" id="PF01458">
    <property type="entry name" value="SUFBD_core"/>
    <property type="match status" value="1"/>
</dbReference>
<accession>T0ZT14</accession>
<feature type="non-terminal residue" evidence="4">
    <location>
        <position position="450"/>
    </location>
</feature>
<dbReference type="PANTHER" id="PTHR30508:SF1">
    <property type="entry name" value="UPF0051 PROTEIN ABCI8, CHLOROPLASTIC-RELATED"/>
    <property type="match status" value="1"/>
</dbReference>
<dbReference type="InterPro" id="IPR037284">
    <property type="entry name" value="SUF_FeS_clus_asmbl_SufBD_sf"/>
</dbReference>
<dbReference type="GO" id="GO:0016226">
    <property type="term" value="P:iron-sulfur cluster assembly"/>
    <property type="evidence" value="ECO:0007669"/>
    <property type="project" value="InterPro"/>
</dbReference>
<dbReference type="AlphaFoldDB" id="T0ZT14"/>
<dbReference type="NCBIfam" id="TIGR01980">
    <property type="entry name" value="sufB"/>
    <property type="match status" value="1"/>
</dbReference>
<dbReference type="PANTHER" id="PTHR30508">
    <property type="entry name" value="FES CLUSTER ASSEMBLY PROTEIN SUF"/>
    <property type="match status" value="1"/>
</dbReference>
<comment type="caution">
    <text evidence="4">The sequence shown here is derived from an EMBL/GenBank/DDBJ whole genome shotgun (WGS) entry which is preliminary data.</text>
</comment>
<reference evidence="4" key="1">
    <citation type="submission" date="2013-08" db="EMBL/GenBank/DDBJ databases">
        <authorList>
            <person name="Mendez C."/>
            <person name="Richter M."/>
            <person name="Ferrer M."/>
            <person name="Sanchez J."/>
        </authorList>
    </citation>
    <scope>NUCLEOTIDE SEQUENCE</scope>
</reference>
<name>T0ZT14_9ZZZZ</name>
<sequence length="450" mass="50341">MAQNAAELTPLDYTRYDFKDPESYKVRTHRGISEEIVRQISELKHEPDWMLDYRLRAYRHFLDRPMPDWGPDLSEIDFDAYTYYANPLAEGDTKKRWEDLPSDIRNTFERLGIPKAERDYFAGVGAQYDSGTVYHKIRDDLAKKGVIFTDTDTAVREHPEILRKYFGKIVPYNDNKFSALNSAVWSGGSFVYIPPGVDAGIPLQAYFRINANAVGQFERTLIIADKGAKVHYIEGCTAPVYSENSLHAAVVEVVAEPSAKVRYTTVQNWSKNVYNLVTKRAVAYENALVEWVDGNMGSRVTMKYPSVYLKGRGARADILSVAFASEGQVIDSGAKAVHSAPDTSSKIISKSIAIRGGRTSYRGLLHVAKGATGVKAAVRCDALLPDAISRSDTYPYNEIHEEDATITHEAVVGKIGEEQIFYLMSRGLRESDAIHLILMGFLAEFAKELP</sequence>
<dbReference type="InterPro" id="IPR010231">
    <property type="entry name" value="SUF_FeS_clus_asmbl_SufB"/>
</dbReference>
<proteinExistence type="inferred from homology"/>
<dbReference type="EMBL" id="AUZY01007134">
    <property type="protein sequence ID" value="EQD51396.1"/>
    <property type="molecule type" value="Genomic_DNA"/>
</dbReference>
<reference evidence="4" key="2">
    <citation type="journal article" date="2014" name="ISME J.">
        <title>Microbial stratification in low pH oxic and suboxic macroscopic growths along an acid mine drainage.</title>
        <authorList>
            <person name="Mendez-Garcia C."/>
            <person name="Mesa V."/>
            <person name="Sprenger R.R."/>
            <person name="Richter M."/>
            <person name="Diez M.S."/>
            <person name="Solano J."/>
            <person name="Bargiela R."/>
            <person name="Golyshina O.V."/>
            <person name="Manteca A."/>
            <person name="Ramos J.L."/>
            <person name="Gallego J.R."/>
            <person name="Llorente I."/>
            <person name="Martins Dos Santos V.A."/>
            <person name="Jensen O.N."/>
            <person name="Pelaez A.I."/>
            <person name="Sanchez J."/>
            <person name="Ferrer M."/>
        </authorList>
    </citation>
    <scope>NUCLEOTIDE SEQUENCE</scope>
</reference>
<evidence type="ECO:0000259" key="2">
    <source>
        <dbReference type="Pfam" id="PF01458"/>
    </source>
</evidence>
<dbReference type="InterPro" id="IPR045595">
    <property type="entry name" value="SufBD_N"/>
</dbReference>
<dbReference type="InterPro" id="IPR000825">
    <property type="entry name" value="SUF_FeS_clus_asmbl_SufBD_core"/>
</dbReference>
<gene>
    <name evidence="4" type="ORF">B1B_11032</name>
</gene>
<evidence type="ECO:0000259" key="3">
    <source>
        <dbReference type="Pfam" id="PF19295"/>
    </source>
</evidence>
<dbReference type="Pfam" id="PF19295">
    <property type="entry name" value="SufBD_N"/>
    <property type="match status" value="1"/>
</dbReference>
<dbReference type="InterPro" id="IPR055346">
    <property type="entry name" value="Fe-S_cluster_assembly_SufBD"/>
</dbReference>
<evidence type="ECO:0000313" key="4">
    <source>
        <dbReference type="EMBL" id="EQD51396.1"/>
    </source>
</evidence>
<feature type="domain" description="SUF system FeS cluster assembly SufBD core" evidence="2">
    <location>
        <begin position="207"/>
        <end position="441"/>
    </location>
</feature>
<comment type="similarity">
    <text evidence="1">Belongs to the iron-sulfur cluster assembly SufBD family.</text>
</comment>